<keyword evidence="4" id="KW-1185">Reference proteome</keyword>
<dbReference type="UCSC" id="F58F12.4">
    <property type="organism name" value="c. elegans"/>
</dbReference>
<feature type="chain" id="PRO_5004203557" evidence="2">
    <location>
        <begin position="17"/>
        <end position="150"/>
    </location>
</feature>
<dbReference type="InParanoid" id="Q27GU6"/>
<keyword evidence="1" id="KW-1133">Transmembrane helix</keyword>
<evidence type="ECO:0000313" key="5">
    <source>
        <dbReference type="WormBase" id="F58F12.4"/>
    </source>
</evidence>
<dbReference type="RefSeq" id="NP_001040783.1">
    <property type="nucleotide sequence ID" value="NM_001047318.2"/>
</dbReference>
<dbReference type="FunCoup" id="Q27GU6">
    <property type="interactions" value="1524"/>
</dbReference>
<dbReference type="AGR" id="WB:WBGene00044756"/>
<dbReference type="KEGG" id="cel:CELE_F58F12.4"/>
<sequence>MVFSLLLLCTTISLKAVPALTKAIAESSDLANFINETDSEMTSSQIESSTQIPSSTMNPSTKLPSSMRGKDLHCPSIENAVSSCPKDSKWVYYTCCGGANMYCCEHIQTWLLSFLAVIIVFLSIFLIGCCVRCCCSYKRKTQQSYSFDDK</sequence>
<gene>
    <name evidence="3 5" type="primary">glam-3</name>
    <name evidence="3" type="ORF">CELE_F58F12.4</name>
    <name evidence="5" type="ORF">F58F12.4</name>
</gene>
<evidence type="ECO:0000313" key="3">
    <source>
        <dbReference type="EMBL" id="CCD72072.1"/>
    </source>
</evidence>
<dbReference type="eggNOG" id="ENOG502THV5">
    <property type="taxonomic scope" value="Eukaryota"/>
</dbReference>
<accession>Q27GU6</accession>
<dbReference type="PeptideAtlas" id="Q27GU6"/>
<protein>
    <submittedName>
        <fullName evidence="3">GLia Associated Membrane protein</fullName>
    </submittedName>
</protein>
<feature type="signal peptide" evidence="2">
    <location>
        <begin position="1"/>
        <end position="16"/>
    </location>
</feature>
<organism evidence="3 4">
    <name type="scientific">Caenorhabditis elegans</name>
    <dbReference type="NCBI Taxonomy" id="6239"/>
    <lineage>
        <taxon>Eukaryota</taxon>
        <taxon>Metazoa</taxon>
        <taxon>Ecdysozoa</taxon>
        <taxon>Nematoda</taxon>
        <taxon>Chromadorea</taxon>
        <taxon>Rhabditida</taxon>
        <taxon>Rhabditina</taxon>
        <taxon>Rhabditomorpha</taxon>
        <taxon>Rhabditoidea</taxon>
        <taxon>Rhabditidae</taxon>
        <taxon>Peloderinae</taxon>
        <taxon>Caenorhabditis</taxon>
    </lineage>
</organism>
<evidence type="ECO:0000256" key="2">
    <source>
        <dbReference type="SAM" id="SignalP"/>
    </source>
</evidence>
<keyword evidence="1" id="KW-0472">Membrane</keyword>
<dbReference type="WormBase" id="F58F12.4">
    <property type="protein sequence ID" value="CE39944"/>
    <property type="gene ID" value="WBGene00044756"/>
    <property type="gene designation" value="glam-3"/>
</dbReference>
<dbReference type="InterPro" id="IPR022559">
    <property type="entry name" value="SUP-1-like"/>
</dbReference>
<dbReference type="GeneID" id="4363022"/>
<dbReference type="PANTHER" id="PTHR34149:SF8">
    <property type="entry name" value="PROTEIN CBG02644"/>
    <property type="match status" value="1"/>
</dbReference>
<dbReference type="HOGENOM" id="CLU_1637010_0_0_1"/>
<dbReference type="AlphaFoldDB" id="Q27GU6"/>
<evidence type="ECO:0000256" key="1">
    <source>
        <dbReference type="SAM" id="Phobius"/>
    </source>
</evidence>
<proteinExistence type="predicted"/>
<dbReference type="PANTHER" id="PTHR34149">
    <property type="entry name" value="PROTEIN CBG11905-RELATED"/>
    <property type="match status" value="1"/>
</dbReference>
<evidence type="ECO:0000313" key="4">
    <source>
        <dbReference type="Proteomes" id="UP000001940"/>
    </source>
</evidence>
<name>Q27GU6_CAEEL</name>
<dbReference type="Proteomes" id="UP000001940">
    <property type="component" value="Chromosome II"/>
</dbReference>
<feature type="transmembrane region" description="Helical" evidence="1">
    <location>
        <begin position="110"/>
        <end position="135"/>
    </location>
</feature>
<keyword evidence="2" id="KW-0732">Signal</keyword>
<dbReference type="EMBL" id="BX284602">
    <property type="protein sequence ID" value="CCD72072.1"/>
    <property type="molecule type" value="Genomic_DNA"/>
</dbReference>
<dbReference type="Pfam" id="PF10853">
    <property type="entry name" value="DUF2650"/>
    <property type="match status" value="1"/>
</dbReference>
<dbReference type="PaxDb" id="6239-F58F12.4"/>
<dbReference type="Bgee" id="WBGene00044756">
    <property type="expression patterns" value="Expressed in embryo and 3 other cell types or tissues"/>
</dbReference>
<dbReference type="OMA" id="ANMYCCE"/>
<dbReference type="OrthoDB" id="5838291at2759"/>
<reference evidence="3 4" key="1">
    <citation type="journal article" date="1998" name="Science">
        <title>Genome sequence of the nematode C. elegans: a platform for investigating biology.</title>
        <authorList>
            <consortium name="The C. elegans sequencing consortium"/>
            <person name="Sulson J.E."/>
            <person name="Waterston R."/>
        </authorList>
    </citation>
    <scope>NUCLEOTIDE SEQUENCE [LARGE SCALE GENOMIC DNA]</scope>
    <source>
        <strain evidence="3 4">Bristol N2</strain>
    </source>
</reference>
<keyword evidence="1" id="KW-0812">Transmembrane</keyword>
<dbReference type="CTD" id="4363022"/>